<name>A0ABW8Q0W1_9NEIS</name>
<dbReference type="EMBL" id="JBJGEB010000001">
    <property type="protein sequence ID" value="MFK7641167.1"/>
    <property type="molecule type" value="Genomic_DNA"/>
</dbReference>
<protein>
    <recommendedName>
        <fullName evidence="3">Bacteriocin</fullName>
    </recommendedName>
</protein>
<evidence type="ECO:0008006" key="3">
    <source>
        <dbReference type="Google" id="ProtNLM"/>
    </source>
</evidence>
<gene>
    <name evidence="1" type="ORF">ACI43T_01445</name>
</gene>
<sequence length="61" mass="6945">MKKLNVFELKQVSGGDSGEVKHISDLIAPAPRDFVISLEEFERRMRDAGRVRIPEDPGMYI</sequence>
<evidence type="ECO:0000313" key="2">
    <source>
        <dbReference type="Proteomes" id="UP001621964"/>
    </source>
</evidence>
<comment type="caution">
    <text evidence="1">The sequence shown here is derived from an EMBL/GenBank/DDBJ whole genome shotgun (WGS) entry which is preliminary data.</text>
</comment>
<keyword evidence="2" id="KW-1185">Reference proteome</keyword>
<dbReference type="RefSeq" id="WP_009174345.1">
    <property type="nucleotide sequence ID" value="NZ_CAUJQB010000052.1"/>
</dbReference>
<reference evidence="1 2" key="1">
    <citation type="submission" date="2024-11" db="EMBL/GenBank/DDBJ databases">
        <authorList>
            <person name="Mikucki A.G."/>
            <person name="Kahler C.M."/>
        </authorList>
    </citation>
    <scope>NUCLEOTIDE SEQUENCE [LARGE SCALE GENOMIC DNA]</scope>
    <source>
        <strain evidence="1 2">EXNM717</strain>
    </source>
</reference>
<proteinExistence type="predicted"/>
<evidence type="ECO:0000313" key="1">
    <source>
        <dbReference type="EMBL" id="MFK7641167.1"/>
    </source>
</evidence>
<dbReference type="Proteomes" id="UP001621964">
    <property type="component" value="Unassembled WGS sequence"/>
</dbReference>
<accession>A0ABW8Q0W1</accession>
<organism evidence="1 2">
    <name type="scientific">Neisseria oralis</name>
    <dbReference type="NCBI Taxonomy" id="1107316"/>
    <lineage>
        <taxon>Bacteria</taxon>
        <taxon>Pseudomonadati</taxon>
        <taxon>Pseudomonadota</taxon>
        <taxon>Betaproteobacteria</taxon>
        <taxon>Neisseriales</taxon>
        <taxon>Neisseriaceae</taxon>
        <taxon>Neisseria</taxon>
    </lineage>
</organism>